<dbReference type="PANTHER" id="PTHR31204:SF1">
    <property type="entry name" value="SIGMA INTRACELLULAR RECEPTOR 2"/>
    <property type="match status" value="1"/>
</dbReference>
<comment type="caution">
    <text evidence="9">The sequence shown here is derived from an EMBL/GenBank/DDBJ whole genome shotgun (WGS) entry which is preliminary data.</text>
</comment>
<dbReference type="PROSITE" id="PS51751">
    <property type="entry name" value="EXPERA"/>
    <property type="match status" value="1"/>
</dbReference>
<sequence length="426" mass="47015">MASKALLDFQPTVPMKMDNAERAEIVSELVPRPPLRGDGSGVYRSTLTDELSSLLGVPAIHLDRLYWNPGWGETPNEAFQAKVCATIDVAEANVRGWVVDGNYDSKLSGQLDGATDIIWLDTPFLLYFPRILRRTFLRLLRLEPTCAPGCEERAREVFFSRQSILWWAMSNHAPFHIPATLLLDLQSLYPPALVPAALARLPELYVSFSSDPLIAGALGLNGPPSSWVWFKSFLVLEAVFQLPVFIIGMRGLWRDSRALYPLLLVYAASTTTTTLPCLTTVLFAPSAPTTGPTLALTPEQRALLLASYYPFFVVPLVMCIDMAVRLGRLAARGAIAEEAKGANGVKRVDDISGTDKVSGSEKAFARAEEAEKASERAEEVERNNEQSVHVKEKTRGSAKRASGLPKREGLRNSKRDRSRDTKLETE</sequence>
<evidence type="ECO:0000259" key="8">
    <source>
        <dbReference type="PROSITE" id="PS51751"/>
    </source>
</evidence>
<dbReference type="GO" id="GO:0016020">
    <property type="term" value="C:membrane"/>
    <property type="evidence" value="ECO:0007669"/>
    <property type="project" value="UniProtKB-SubCell"/>
</dbReference>
<feature type="domain" description="EXPERA" evidence="8">
    <location>
        <begin position="160"/>
        <end position="319"/>
    </location>
</feature>
<name>A0A4S4LAL0_9AGAM</name>
<feature type="compositionally biased region" description="Basic and acidic residues" evidence="6">
    <location>
        <begin position="363"/>
        <end position="395"/>
    </location>
</feature>
<feature type="transmembrane region" description="Helical" evidence="7">
    <location>
        <begin position="303"/>
        <end position="324"/>
    </location>
</feature>
<evidence type="ECO:0000256" key="4">
    <source>
        <dbReference type="ARBA" id="ARBA00023136"/>
    </source>
</evidence>
<evidence type="ECO:0000313" key="9">
    <source>
        <dbReference type="EMBL" id="THH08545.1"/>
    </source>
</evidence>
<evidence type="ECO:0000256" key="3">
    <source>
        <dbReference type="ARBA" id="ARBA00022989"/>
    </source>
</evidence>
<feature type="transmembrane region" description="Helical" evidence="7">
    <location>
        <begin position="227"/>
        <end position="247"/>
    </location>
</feature>
<evidence type="ECO:0000256" key="2">
    <source>
        <dbReference type="ARBA" id="ARBA00022692"/>
    </source>
</evidence>
<comment type="subcellular location">
    <subcellularLocation>
        <location evidence="1">Membrane</location>
        <topology evidence="1">Multi-pass membrane protein</topology>
    </subcellularLocation>
</comment>
<evidence type="ECO:0000256" key="1">
    <source>
        <dbReference type="ARBA" id="ARBA00004141"/>
    </source>
</evidence>
<keyword evidence="2 5" id="KW-0812">Transmembrane</keyword>
<proteinExistence type="predicted"/>
<protein>
    <recommendedName>
        <fullName evidence="8">EXPERA domain-containing protein</fullName>
    </recommendedName>
</protein>
<dbReference type="InterPro" id="IPR051987">
    <property type="entry name" value="Sigma-2_receptor-like"/>
</dbReference>
<dbReference type="GO" id="GO:0005783">
    <property type="term" value="C:endoplasmic reticulum"/>
    <property type="evidence" value="ECO:0007669"/>
    <property type="project" value="TreeGrafter"/>
</dbReference>
<evidence type="ECO:0000256" key="6">
    <source>
        <dbReference type="SAM" id="MobiDB-lite"/>
    </source>
</evidence>
<feature type="transmembrane region" description="Helical" evidence="7">
    <location>
        <begin position="259"/>
        <end position="283"/>
    </location>
</feature>
<keyword evidence="4 5" id="KW-0472">Membrane</keyword>
<dbReference type="InterPro" id="IPR033118">
    <property type="entry name" value="EXPERA"/>
</dbReference>
<keyword evidence="3 5" id="KW-1133">Transmembrane helix</keyword>
<dbReference type="EMBL" id="SGPK01000096">
    <property type="protein sequence ID" value="THH08545.1"/>
    <property type="molecule type" value="Genomic_DNA"/>
</dbReference>
<dbReference type="Proteomes" id="UP000308199">
    <property type="component" value="Unassembled WGS sequence"/>
</dbReference>
<evidence type="ECO:0000256" key="5">
    <source>
        <dbReference type="PROSITE-ProRule" id="PRU01087"/>
    </source>
</evidence>
<evidence type="ECO:0000256" key="7">
    <source>
        <dbReference type="SAM" id="Phobius"/>
    </source>
</evidence>
<evidence type="ECO:0000313" key="10">
    <source>
        <dbReference type="Proteomes" id="UP000308199"/>
    </source>
</evidence>
<dbReference type="PANTHER" id="PTHR31204">
    <property type="entry name" value="SIGMA INTRACELLULAR RECEPTOR 2"/>
    <property type="match status" value="1"/>
</dbReference>
<feature type="compositionally biased region" description="Basic and acidic residues" evidence="6">
    <location>
        <begin position="405"/>
        <end position="426"/>
    </location>
</feature>
<reference evidence="9 10" key="1">
    <citation type="submission" date="2019-02" db="EMBL/GenBank/DDBJ databases">
        <title>Genome sequencing of the rare red list fungi Phellinidium pouzarii.</title>
        <authorList>
            <person name="Buettner E."/>
            <person name="Kellner H."/>
        </authorList>
    </citation>
    <scope>NUCLEOTIDE SEQUENCE [LARGE SCALE GENOMIC DNA]</scope>
    <source>
        <strain evidence="9 10">DSM 108285</strain>
    </source>
</reference>
<gene>
    <name evidence="9" type="ORF">EW145_g2648</name>
</gene>
<accession>A0A4S4LAL0</accession>
<dbReference type="AlphaFoldDB" id="A0A4S4LAL0"/>
<keyword evidence="10" id="KW-1185">Reference proteome</keyword>
<organism evidence="9 10">
    <name type="scientific">Phellinidium pouzarii</name>
    <dbReference type="NCBI Taxonomy" id="167371"/>
    <lineage>
        <taxon>Eukaryota</taxon>
        <taxon>Fungi</taxon>
        <taxon>Dikarya</taxon>
        <taxon>Basidiomycota</taxon>
        <taxon>Agaricomycotina</taxon>
        <taxon>Agaricomycetes</taxon>
        <taxon>Hymenochaetales</taxon>
        <taxon>Hymenochaetaceae</taxon>
        <taxon>Phellinidium</taxon>
    </lineage>
</organism>
<feature type="region of interest" description="Disordered" evidence="6">
    <location>
        <begin position="355"/>
        <end position="426"/>
    </location>
</feature>
<dbReference type="Pfam" id="PF05241">
    <property type="entry name" value="EBP"/>
    <property type="match status" value="1"/>
</dbReference>
<dbReference type="OrthoDB" id="433124at2759"/>